<dbReference type="Pfam" id="PF09815">
    <property type="entry name" value="XK-related"/>
    <property type="match status" value="1"/>
</dbReference>
<dbReference type="GO" id="GO:0005886">
    <property type="term" value="C:plasma membrane"/>
    <property type="evidence" value="ECO:0007669"/>
    <property type="project" value="UniProtKB-SubCell"/>
</dbReference>
<reference evidence="9" key="3">
    <citation type="submission" date="2025-09" db="UniProtKB">
        <authorList>
            <consortium name="Ensembl"/>
        </authorList>
    </citation>
    <scope>IDENTIFICATION</scope>
</reference>
<proteinExistence type="inferred from homology"/>
<keyword evidence="5 7" id="KW-1133">Transmembrane helix</keyword>
<dbReference type="Ensembl" id="ENSELUT00000103943.1">
    <property type="protein sequence ID" value="ENSELUP00000091766.1"/>
    <property type="gene ID" value="ENSELUG00000036122.1"/>
</dbReference>
<evidence type="ECO:0000256" key="2">
    <source>
        <dbReference type="ARBA" id="ARBA00008789"/>
    </source>
</evidence>
<dbReference type="KEGG" id="els:105015426"/>
<evidence type="ECO:0000256" key="7">
    <source>
        <dbReference type="RuleBase" id="RU910716"/>
    </source>
</evidence>
<organism evidence="9 10">
    <name type="scientific">Esox lucius</name>
    <name type="common">Northern pike</name>
    <dbReference type="NCBI Taxonomy" id="8010"/>
    <lineage>
        <taxon>Eukaryota</taxon>
        <taxon>Metazoa</taxon>
        <taxon>Chordata</taxon>
        <taxon>Craniata</taxon>
        <taxon>Vertebrata</taxon>
        <taxon>Euteleostomi</taxon>
        <taxon>Actinopterygii</taxon>
        <taxon>Neopterygii</taxon>
        <taxon>Teleostei</taxon>
        <taxon>Protacanthopterygii</taxon>
        <taxon>Esociformes</taxon>
        <taxon>Esocidae</taxon>
        <taxon>Esox</taxon>
    </lineage>
</organism>
<feature type="region of interest" description="Disordered" evidence="8">
    <location>
        <begin position="533"/>
        <end position="618"/>
    </location>
</feature>
<keyword evidence="3" id="KW-1003">Cell membrane</keyword>
<feature type="region of interest" description="Disordered" evidence="8">
    <location>
        <begin position="440"/>
        <end position="475"/>
    </location>
</feature>
<evidence type="ECO:0000256" key="8">
    <source>
        <dbReference type="SAM" id="MobiDB-lite"/>
    </source>
</evidence>
<dbReference type="CTD" id="100000884"/>
<dbReference type="InterPro" id="IPR018629">
    <property type="entry name" value="XK-rel"/>
</dbReference>
<reference evidence="9" key="2">
    <citation type="submission" date="2025-08" db="UniProtKB">
        <authorList>
            <consortium name="Ensembl"/>
        </authorList>
    </citation>
    <scope>IDENTIFICATION</scope>
</reference>
<dbReference type="AlphaFoldDB" id="A0AAY5KSV9"/>
<feature type="transmembrane region" description="Helical" evidence="7">
    <location>
        <begin position="313"/>
        <end position="334"/>
    </location>
</feature>
<evidence type="ECO:0000313" key="9">
    <source>
        <dbReference type="Ensembl" id="ENSELUP00000091766.1"/>
    </source>
</evidence>
<dbReference type="GeneID" id="105015426"/>
<keyword evidence="10" id="KW-1185">Reference proteome</keyword>
<feature type="transmembrane region" description="Helical" evidence="7">
    <location>
        <begin position="163"/>
        <end position="182"/>
    </location>
</feature>
<feature type="compositionally biased region" description="Basic and acidic residues" evidence="8">
    <location>
        <begin position="600"/>
        <end position="611"/>
    </location>
</feature>
<feature type="transmembrane region" description="Helical" evidence="7">
    <location>
        <begin position="226"/>
        <end position="244"/>
    </location>
</feature>
<dbReference type="GeneTree" id="ENSGT01140000282533"/>
<evidence type="ECO:0000313" key="10">
    <source>
        <dbReference type="Proteomes" id="UP000265140"/>
    </source>
</evidence>
<reference evidence="9 10" key="1">
    <citation type="submission" date="2020-02" db="EMBL/GenBank/DDBJ databases">
        <title>Esox lucius (northern pike) genome, fEsoLuc1, primary haplotype.</title>
        <authorList>
            <person name="Myers G."/>
            <person name="Karagic N."/>
            <person name="Meyer A."/>
            <person name="Pippel M."/>
            <person name="Reichard M."/>
            <person name="Winkler S."/>
            <person name="Tracey A."/>
            <person name="Sims Y."/>
            <person name="Howe K."/>
            <person name="Rhie A."/>
            <person name="Formenti G."/>
            <person name="Durbin R."/>
            <person name="Fedrigo O."/>
            <person name="Jarvis E.D."/>
        </authorList>
    </citation>
    <scope>NUCLEOTIDE SEQUENCE [LARGE SCALE GENOMIC DNA]</scope>
</reference>
<feature type="compositionally biased region" description="Low complexity" evidence="8">
    <location>
        <begin position="562"/>
        <end position="572"/>
    </location>
</feature>
<comment type="subcellular location">
    <subcellularLocation>
        <location evidence="1">Cell membrane</location>
        <topology evidence="1">Multi-pass membrane protein</topology>
    </subcellularLocation>
    <subcellularLocation>
        <location evidence="7">Membrane</location>
        <topology evidence="7">Multi-pass membrane protein</topology>
    </subcellularLocation>
</comment>
<evidence type="ECO:0000256" key="6">
    <source>
        <dbReference type="ARBA" id="ARBA00023136"/>
    </source>
</evidence>
<feature type="region of interest" description="Disordered" evidence="8">
    <location>
        <begin position="675"/>
        <end position="695"/>
    </location>
</feature>
<keyword evidence="4 7" id="KW-0812">Transmembrane</keyword>
<accession>A0AAY5KSV9</accession>
<protein>
    <recommendedName>
        <fullName evidence="7">XK-related protein</fullName>
    </recommendedName>
</protein>
<feature type="transmembrane region" description="Helical" evidence="7">
    <location>
        <begin position="286"/>
        <end position="307"/>
    </location>
</feature>
<evidence type="ECO:0000256" key="5">
    <source>
        <dbReference type="ARBA" id="ARBA00022989"/>
    </source>
</evidence>
<dbReference type="Proteomes" id="UP000265140">
    <property type="component" value="Chromosome 15"/>
</dbReference>
<feature type="transmembrane region" description="Helical" evidence="7">
    <location>
        <begin position="256"/>
        <end position="274"/>
    </location>
</feature>
<dbReference type="PANTHER" id="PTHR16024:SF15">
    <property type="entry name" value="XK-RELATED PROTEIN 5"/>
    <property type="match status" value="1"/>
</dbReference>
<name>A0AAY5KSV9_ESOLU</name>
<feature type="transmembrane region" description="Helical" evidence="7">
    <location>
        <begin position="59"/>
        <end position="81"/>
    </location>
</feature>
<sequence>MRQYTTSRDMASRGGSCVACCQVCVFAFTAFLIVAERTALIYCFVYYLWVGHNYCYGHWAGLTALFLLPGWGPQLLSWLWYQEDGRIRSKDLKWTHILHLGIFRRLWETMTSTGEDQCIEIMQQADVSALRLLEALVVTLPQTVLQTYVLICTDVGLKSPVSVCFAVCLLSLAWALVLYARACFLIRPGHLPMTPAALACRLLWRVSMLGARLATLALFTRLFRQWVLGVIGLHWLGATFWLVSQQSDIIRTPVRWHLFNLVLGFLHIFLFLNVKDGPSRCRMTGFYLAMFIENALLLLTGSDFFSVATWDSMGIPAAVFCSFLIGVIALVLYYRFLHPKSFEIFQSIRHHGMSGACTDRGSALSLEEKSNRHSQLMGGGTLLDLPTQWQGWKHHHWLLIRLALKTGNLGRICNAYGEGGLARLLGLREEEIPRSPDILQRSLSVPEPPSVPQPSSNAPQPSAKVLQPSPNVPQGRQGVEVIKAAPARDIISEVRQAVRQGEMRHMLPTPSPINEVRSPLVEVLVEEVRGNLSEPATPQDDSSHPHSSPPPSEDRDDDDFQSAAFGSPAASSPRHHDYRHIDSNVVTSNTEGSSSAGSLDVRRGSSPERKSPSLLVGMGSPQRNFNLADCGTPLYFSTDVVSPSTGSYLGWGSELSPISTYRSPYRIREPLFTSTPRQEPCAEAEEPGPGPTTTATTATTAITTHARKQMVQFVDHREKLI</sequence>
<dbReference type="PANTHER" id="PTHR16024">
    <property type="entry name" value="XK-RELATED PROTEIN"/>
    <property type="match status" value="1"/>
</dbReference>
<comment type="similarity">
    <text evidence="2 7">Belongs to the XK family.</text>
</comment>
<feature type="compositionally biased region" description="Polar residues" evidence="8">
    <location>
        <begin position="584"/>
        <end position="597"/>
    </location>
</feature>
<feature type="transmembrane region" description="Helical" evidence="7">
    <location>
        <begin position="21"/>
        <end position="47"/>
    </location>
</feature>
<keyword evidence="6 7" id="KW-0472">Membrane</keyword>
<evidence type="ECO:0000256" key="3">
    <source>
        <dbReference type="ARBA" id="ARBA00022475"/>
    </source>
</evidence>
<dbReference type="InterPro" id="IPR050895">
    <property type="entry name" value="XK-related_scramblase"/>
</dbReference>
<dbReference type="RefSeq" id="XP_010876883.2">
    <property type="nucleotide sequence ID" value="XM_010878581.4"/>
</dbReference>
<evidence type="ECO:0000256" key="1">
    <source>
        <dbReference type="ARBA" id="ARBA00004651"/>
    </source>
</evidence>
<evidence type="ECO:0000256" key="4">
    <source>
        <dbReference type="ARBA" id="ARBA00022692"/>
    </source>
</evidence>
<feature type="compositionally biased region" description="Low complexity" evidence="8">
    <location>
        <begin position="453"/>
        <end position="463"/>
    </location>
</feature>